<dbReference type="Gene3D" id="2.50.20.20">
    <property type="match status" value="1"/>
</dbReference>
<comment type="caution">
    <text evidence="2">The sequence shown here is derived from an EMBL/GenBank/DDBJ whole genome shotgun (WGS) entry which is preliminary data.</text>
</comment>
<accession>A0ABY2BQT2</accession>
<reference evidence="2 3" key="1">
    <citation type="journal article" date="2015" name="Stand. Genomic Sci.">
        <title>Genomic Encyclopedia of Bacterial and Archaeal Type Strains, Phase III: the genomes of soil and plant-associated and newly described type strains.</title>
        <authorList>
            <person name="Whitman W.B."/>
            <person name="Woyke T."/>
            <person name="Klenk H.P."/>
            <person name="Zhou Y."/>
            <person name="Lilburn T.G."/>
            <person name="Beck B.J."/>
            <person name="De Vos P."/>
            <person name="Vandamme P."/>
            <person name="Eisen J.A."/>
            <person name="Garrity G."/>
            <person name="Hugenholtz P."/>
            <person name="Kyrpides N.C."/>
        </authorList>
    </citation>
    <scope>NUCLEOTIDE SEQUENCE [LARGE SCALE GENOMIC DNA]</scope>
    <source>
        <strain evidence="2 3">VKM Ac-2538</strain>
    </source>
</reference>
<evidence type="ECO:0000313" key="3">
    <source>
        <dbReference type="Proteomes" id="UP000295818"/>
    </source>
</evidence>
<keyword evidence="1" id="KW-0732">Signal</keyword>
<name>A0ABY2BQT2_9ACTN</name>
<evidence type="ECO:0000313" key="2">
    <source>
        <dbReference type="EMBL" id="TCO27984.1"/>
    </source>
</evidence>
<sequence length="265" mass="28162">MRFSSRVATTVVTLPLMLGLAACGSDKTATVNAGTTPTPVSTPSQAPKRVAPAVAHLNTASFLPAMKKSMVGKDSVRTTMKMVAGGQTMTVTGQQTMNPVAMQLEMNGAAFGGKAKMIVVKNMLYMSTPDLPAGKYLKIDPKDSSDPMAASLGGMLQEMDPSKTFESFDSGLKAAKFVKTETLDGRKVDRYAVTVDMAAALKAKGQKMVAGMPKTLVYTVWMGSADHLMYKIFFKMAGISMTMNASDWGKPITIKAPPASKIVSR</sequence>
<feature type="chain" id="PRO_5047271754" evidence="1">
    <location>
        <begin position="25"/>
        <end position="265"/>
    </location>
</feature>
<dbReference type="InterPro" id="IPR029046">
    <property type="entry name" value="LolA/LolB/LppX"/>
</dbReference>
<dbReference type="Proteomes" id="UP000295818">
    <property type="component" value="Unassembled WGS sequence"/>
</dbReference>
<proteinExistence type="predicted"/>
<protein>
    <submittedName>
        <fullName evidence="2">Uncharacterized protein DUF1396</fullName>
    </submittedName>
</protein>
<organism evidence="2 3">
    <name type="scientific">Kribbella orskensis</name>
    <dbReference type="NCBI Taxonomy" id="2512216"/>
    <lineage>
        <taxon>Bacteria</taxon>
        <taxon>Bacillati</taxon>
        <taxon>Actinomycetota</taxon>
        <taxon>Actinomycetes</taxon>
        <taxon>Propionibacteriales</taxon>
        <taxon>Kribbellaceae</taxon>
        <taxon>Kribbella</taxon>
    </lineage>
</organism>
<dbReference type="PROSITE" id="PS51257">
    <property type="entry name" value="PROKAR_LIPOPROTEIN"/>
    <property type="match status" value="1"/>
</dbReference>
<evidence type="ECO:0000256" key="1">
    <source>
        <dbReference type="SAM" id="SignalP"/>
    </source>
</evidence>
<keyword evidence="3" id="KW-1185">Reference proteome</keyword>
<dbReference type="EMBL" id="SLWM01000003">
    <property type="protein sequence ID" value="TCO27984.1"/>
    <property type="molecule type" value="Genomic_DNA"/>
</dbReference>
<feature type="signal peptide" evidence="1">
    <location>
        <begin position="1"/>
        <end position="24"/>
    </location>
</feature>
<dbReference type="SUPFAM" id="SSF89392">
    <property type="entry name" value="Prokaryotic lipoproteins and lipoprotein localization factors"/>
    <property type="match status" value="1"/>
</dbReference>
<gene>
    <name evidence="2" type="ORF">EV644_103689</name>
</gene>